<name>A0A317L3H8_9BACI</name>
<dbReference type="SUPFAM" id="SSF55890">
    <property type="entry name" value="Sporulation response regulatory protein Spo0B"/>
    <property type="match status" value="1"/>
</dbReference>
<evidence type="ECO:0000259" key="4">
    <source>
        <dbReference type="Pfam" id="PF14689"/>
    </source>
</evidence>
<proteinExistence type="predicted"/>
<evidence type="ECO:0000313" key="5">
    <source>
        <dbReference type="EMBL" id="PWU68349.1"/>
    </source>
</evidence>
<dbReference type="InterPro" id="IPR037100">
    <property type="entry name" value="Spo0B_C_sf"/>
</dbReference>
<dbReference type="AlphaFoldDB" id="A0A317L3H8"/>
<protein>
    <recommendedName>
        <fullName evidence="4">SpoOB alpha-helical domain-containing protein</fullName>
    </recommendedName>
</protein>
<keyword evidence="6" id="KW-1185">Reference proteome</keyword>
<feature type="domain" description="SpoOB alpha-helical" evidence="4">
    <location>
        <begin position="4"/>
        <end position="53"/>
    </location>
</feature>
<keyword evidence="3" id="KW-0418">Kinase</keyword>
<dbReference type="Proteomes" id="UP000245624">
    <property type="component" value="Unassembled WGS sequence"/>
</dbReference>
<dbReference type="InterPro" id="IPR016120">
    <property type="entry name" value="Sig_transdc_His_kin_SpoOB"/>
</dbReference>
<organism evidence="5 6">
    <name type="scientific">Gracilibacillus dipsosauri</name>
    <dbReference type="NCBI Taxonomy" id="178340"/>
    <lineage>
        <taxon>Bacteria</taxon>
        <taxon>Bacillati</taxon>
        <taxon>Bacillota</taxon>
        <taxon>Bacilli</taxon>
        <taxon>Bacillales</taxon>
        <taxon>Bacillaceae</taxon>
        <taxon>Gracilibacillus</taxon>
    </lineage>
</organism>
<keyword evidence="2" id="KW-0808">Transferase</keyword>
<dbReference type="InterPro" id="IPR039506">
    <property type="entry name" value="SPOB_a"/>
</dbReference>
<keyword evidence="1" id="KW-0597">Phosphoprotein</keyword>
<evidence type="ECO:0000256" key="1">
    <source>
        <dbReference type="ARBA" id="ARBA00022553"/>
    </source>
</evidence>
<dbReference type="OrthoDB" id="2375606at2"/>
<dbReference type="Pfam" id="PF14689">
    <property type="entry name" value="SPOB_a"/>
    <property type="match status" value="1"/>
</dbReference>
<dbReference type="Gene3D" id="3.30.565.30">
    <property type="entry name" value="Sporulation initiation phosphotransferase B (SpoOB), C-terminal domain"/>
    <property type="match status" value="1"/>
</dbReference>
<gene>
    <name evidence="5" type="ORF">DLJ74_07820</name>
</gene>
<dbReference type="GO" id="GO:0000155">
    <property type="term" value="F:phosphorelay sensor kinase activity"/>
    <property type="evidence" value="ECO:0007669"/>
    <property type="project" value="InterPro"/>
</dbReference>
<dbReference type="RefSeq" id="WP_109984058.1">
    <property type="nucleotide sequence ID" value="NZ_JAJUIE010000040.1"/>
</dbReference>
<sequence length="171" mass="20108">MKDSEVVELLRHYRHDSLNDLQLVNGYLQLGKLDKVEAKMKEMVEKAAEERKLDHLNLPKSMLWILQKNWFTNNLNLTYKIHVEDNVEASDTLLCDELETLFVLLEDSQKEYQEYHATINFYDIKSNSLQVIIQVSGDWHHVASLPSKIKQLPFIMSVEIVKNEIIIKWIV</sequence>
<comment type="caution">
    <text evidence="5">The sequence shown here is derived from an EMBL/GenBank/DDBJ whole genome shotgun (WGS) entry which is preliminary data.</text>
</comment>
<accession>A0A317L3H8</accession>
<reference evidence="5 6" key="1">
    <citation type="submission" date="2018-05" db="EMBL/GenBank/DDBJ databases">
        <title>Genomic analysis of Gracilibacillus dipsosauri DD1 reveals novel features of a salt-tolerant amylase.</title>
        <authorList>
            <person name="Deutch C.E."/>
            <person name="Yang S."/>
        </authorList>
    </citation>
    <scope>NUCLEOTIDE SEQUENCE [LARGE SCALE GENOMIC DNA]</scope>
    <source>
        <strain evidence="5 6">DD1</strain>
    </source>
</reference>
<evidence type="ECO:0000256" key="3">
    <source>
        <dbReference type="ARBA" id="ARBA00022777"/>
    </source>
</evidence>
<dbReference type="Gene3D" id="1.10.287.130">
    <property type="match status" value="1"/>
</dbReference>
<evidence type="ECO:0000313" key="6">
    <source>
        <dbReference type="Proteomes" id="UP000245624"/>
    </source>
</evidence>
<evidence type="ECO:0000256" key="2">
    <source>
        <dbReference type="ARBA" id="ARBA00022679"/>
    </source>
</evidence>
<dbReference type="EMBL" id="QGTD01000008">
    <property type="protein sequence ID" value="PWU68349.1"/>
    <property type="molecule type" value="Genomic_DNA"/>
</dbReference>